<dbReference type="Proteomes" id="UP000664795">
    <property type="component" value="Unassembled WGS sequence"/>
</dbReference>
<evidence type="ECO:0000256" key="1">
    <source>
        <dbReference type="SAM" id="MobiDB-lite"/>
    </source>
</evidence>
<feature type="compositionally biased region" description="Gly residues" evidence="1">
    <location>
        <begin position="610"/>
        <end position="620"/>
    </location>
</feature>
<dbReference type="SUPFAM" id="SSF51126">
    <property type="entry name" value="Pectin lyase-like"/>
    <property type="match status" value="1"/>
</dbReference>
<protein>
    <submittedName>
        <fullName evidence="2">Right-handed parallel beta-helix repeat-containing protein</fullName>
    </submittedName>
</protein>
<feature type="region of interest" description="Disordered" evidence="1">
    <location>
        <begin position="220"/>
        <end position="255"/>
    </location>
</feature>
<reference evidence="2 3" key="1">
    <citation type="submission" date="2021-03" db="EMBL/GenBank/DDBJ databases">
        <title>Fibrella sp. HMF5036 genome sequencing and assembly.</title>
        <authorList>
            <person name="Kang H."/>
            <person name="Kim H."/>
            <person name="Bae S."/>
            <person name="Joh K."/>
        </authorList>
    </citation>
    <scope>NUCLEOTIDE SEQUENCE [LARGE SCALE GENOMIC DNA]</scope>
    <source>
        <strain evidence="2 3">HMF5036</strain>
    </source>
</reference>
<keyword evidence="3" id="KW-1185">Reference proteome</keyword>
<evidence type="ECO:0000313" key="2">
    <source>
        <dbReference type="EMBL" id="MBO0933907.1"/>
    </source>
</evidence>
<evidence type="ECO:0000313" key="3">
    <source>
        <dbReference type="Proteomes" id="UP000664795"/>
    </source>
</evidence>
<dbReference type="InterPro" id="IPR008160">
    <property type="entry name" value="Collagen"/>
</dbReference>
<proteinExistence type="predicted"/>
<dbReference type="AlphaFoldDB" id="A0A939JYD6"/>
<feature type="region of interest" description="Disordered" evidence="1">
    <location>
        <begin position="583"/>
        <end position="621"/>
    </location>
</feature>
<feature type="compositionally biased region" description="Low complexity" evidence="1">
    <location>
        <begin position="230"/>
        <end position="250"/>
    </location>
</feature>
<accession>A0A939JYD6</accession>
<dbReference type="InterPro" id="IPR006626">
    <property type="entry name" value="PbH1"/>
</dbReference>
<dbReference type="RefSeq" id="WP_207337873.1">
    <property type="nucleotide sequence ID" value="NZ_JAFMYU010000024.1"/>
</dbReference>
<dbReference type="Pfam" id="PF01391">
    <property type="entry name" value="Collagen"/>
    <property type="match status" value="1"/>
</dbReference>
<gene>
    <name evidence="2" type="ORF">J2I48_23055</name>
</gene>
<dbReference type="SMART" id="SM00710">
    <property type="entry name" value="PbH1"/>
    <property type="match status" value="5"/>
</dbReference>
<comment type="caution">
    <text evidence="2">The sequence shown here is derived from an EMBL/GenBank/DDBJ whole genome shotgun (WGS) entry which is preliminary data.</text>
</comment>
<dbReference type="EMBL" id="JAFMYU010000024">
    <property type="protein sequence ID" value="MBO0933907.1"/>
    <property type="molecule type" value="Genomic_DNA"/>
</dbReference>
<dbReference type="PANTHER" id="PTHR24637">
    <property type="entry name" value="COLLAGEN"/>
    <property type="match status" value="1"/>
</dbReference>
<sequence length="1065" mass="111837">MALPLTPEQVKDQLRAAIHTSPIDPPRSNTAVSVLEALLNLIDTLSIKTWTPLFGLVPDGDRLCWHVVDWQGGVGPKPNTFPYVGLTGYVATIAEAVDVRGVRGFNGWTPQLGLTAGLPMGGKSTMVLRVYDFVGGEGPKPSLANPLYLAIGGVYTTDIAYAVNIKGGDGYNGATWRAGSGAPADTSGGTPRTDGTLDLYLDMATGDVYKQLGSGRWLANGNIKGPQGPKGDTGAKGDVGTAGATGAKGDVGAKGDTGAKGDKGFNGWTPQLGLTAGLPMGGKSTLVLQVFDYAGGEGPKPSLANPLYLAIGGVYTTDIAYAVNIKGGDGYNGATWTSGAGVPADASGTTPRTDGTLNLYLDTATGDVYKQLGSGRWLANGNIKGPQGPKGDTGAVGPQGPKGDAGVAGPQGPQGPQGPAGSGSGGSVAAATTTTAGKARLMATSSMMQNASVWEEFSVDADTPDANSETDVVTRAVLRLAQQTGFASEEYIFTLLRQFYEFPASNTLNWENYLQGGSAPPDPSRQNYMNYTETWKMANALWEYVNSRKANVSALTGKVDKITGKGLSTNDYTDTEKQKLAGMTAGAAGPQGPKGDTGAVGPQGPVGPAGPAGSGSGSGGSSNPNIISCTVNTVAGIQAAIDSAGTGKTVRLDFDTCTFGDAQCLQIINKNDFTLDLNGATLTGNSTRTMLYINGTCRNVRVTNGHILNTSPTLPYGGQYGYFATVTTNENAIIDGLEFDRLECTTPNADQDFFLFVTYRDVSNNPGGTSILRRVNIHHCLIHDVGRMGAEFINGGAKYGDFTLRYLDCRFADNYCWNLGGKSPDNYGMAISWDGLHSGCATSRNHIRNVRGNAIEIVNGQDDLIDNNVVIDEANVVGCVGISITNNAQFEVPALGLRPLTRNITIVGNVITTNKRAIQAYQVTRLTLTGNQFKSIQGNDFILKNARFTGNLFWATQPNEPVLNFHPSGDGGKYWCSMYNTLNGNTITNALPGGVRPNNYGGPYELLQWDGGADYNTVVGNTFLMEPLVDTNNFGYIVYKNNSFSSTHVTASNMMAKPDKQGFSN</sequence>
<feature type="region of interest" description="Disordered" evidence="1">
    <location>
        <begin position="380"/>
        <end position="432"/>
    </location>
</feature>
<name>A0A939JYD6_9BACT</name>
<organism evidence="2 3">
    <name type="scientific">Fibrella aquatilis</name>
    <dbReference type="NCBI Taxonomy" id="2817059"/>
    <lineage>
        <taxon>Bacteria</taxon>
        <taxon>Pseudomonadati</taxon>
        <taxon>Bacteroidota</taxon>
        <taxon>Cytophagia</taxon>
        <taxon>Cytophagales</taxon>
        <taxon>Spirosomataceae</taxon>
        <taxon>Fibrella</taxon>
    </lineage>
</organism>
<dbReference type="InterPro" id="IPR011050">
    <property type="entry name" value="Pectin_lyase_fold/virulence"/>
</dbReference>